<evidence type="ECO:0000313" key="2">
    <source>
        <dbReference type="Proteomes" id="UP001159363"/>
    </source>
</evidence>
<evidence type="ECO:0000313" key="1">
    <source>
        <dbReference type="EMBL" id="KAJ8881474.1"/>
    </source>
</evidence>
<sequence>MLFLHRPCENKHRRRLPWVRPILQMREELGAINILLCELRKDENKFFKCYRMFISSFEELLGCLKLHLQNQNIKMRNCIQPEEMLSAAIRRVCTVIWAVMVQECIGTPTVQQWEEIALKFESRANFTRCLLAVDVNNPQSQAFKSLLDHWQAQTIGLFTLISEATAKTEKSIAIRQALITTSKTFRHAQQRSSAFFLIKSYRYQESVQLSLVQSPTLLVCVHGILTNKWRIFHLPLNIRIGFVVDIVKACE</sequence>
<gene>
    <name evidence="1" type="ORF">PR048_017955</name>
</gene>
<dbReference type="Proteomes" id="UP001159363">
    <property type="component" value="Chromosome 5"/>
</dbReference>
<name>A0ABQ9HB28_9NEOP</name>
<comment type="caution">
    <text evidence="1">The sequence shown here is derived from an EMBL/GenBank/DDBJ whole genome shotgun (WGS) entry which is preliminary data.</text>
</comment>
<organism evidence="1 2">
    <name type="scientific">Dryococelus australis</name>
    <dbReference type="NCBI Taxonomy" id="614101"/>
    <lineage>
        <taxon>Eukaryota</taxon>
        <taxon>Metazoa</taxon>
        <taxon>Ecdysozoa</taxon>
        <taxon>Arthropoda</taxon>
        <taxon>Hexapoda</taxon>
        <taxon>Insecta</taxon>
        <taxon>Pterygota</taxon>
        <taxon>Neoptera</taxon>
        <taxon>Polyneoptera</taxon>
        <taxon>Phasmatodea</taxon>
        <taxon>Verophasmatodea</taxon>
        <taxon>Anareolatae</taxon>
        <taxon>Phasmatidae</taxon>
        <taxon>Eurycanthinae</taxon>
        <taxon>Dryococelus</taxon>
    </lineage>
</organism>
<protein>
    <submittedName>
        <fullName evidence="1">Uncharacterized protein</fullName>
    </submittedName>
</protein>
<accession>A0ABQ9HB28</accession>
<proteinExistence type="predicted"/>
<reference evidence="1 2" key="1">
    <citation type="submission" date="2023-02" db="EMBL/GenBank/DDBJ databases">
        <title>LHISI_Scaffold_Assembly.</title>
        <authorList>
            <person name="Stuart O.P."/>
            <person name="Cleave R."/>
            <person name="Magrath M.J.L."/>
            <person name="Mikheyev A.S."/>
        </authorList>
    </citation>
    <scope>NUCLEOTIDE SEQUENCE [LARGE SCALE GENOMIC DNA]</scope>
    <source>
        <strain evidence="1">Daus_M_001</strain>
        <tissue evidence="1">Leg muscle</tissue>
    </source>
</reference>
<keyword evidence="2" id="KW-1185">Reference proteome</keyword>
<dbReference type="EMBL" id="JARBHB010000006">
    <property type="protein sequence ID" value="KAJ8881474.1"/>
    <property type="molecule type" value="Genomic_DNA"/>
</dbReference>